<keyword evidence="3" id="KW-0804">Transcription</keyword>
<name>A0A1X6ZPH5_9RHOB</name>
<feature type="domain" description="HTH araC/xylS-type" evidence="4">
    <location>
        <begin position="225"/>
        <end position="323"/>
    </location>
</feature>
<dbReference type="InterPro" id="IPR018060">
    <property type="entry name" value="HTH_AraC"/>
</dbReference>
<dbReference type="SUPFAM" id="SSF52317">
    <property type="entry name" value="Class I glutamine amidotransferase-like"/>
    <property type="match status" value="1"/>
</dbReference>
<dbReference type="InterPro" id="IPR009057">
    <property type="entry name" value="Homeodomain-like_sf"/>
</dbReference>
<dbReference type="Proteomes" id="UP000193207">
    <property type="component" value="Unassembled WGS sequence"/>
</dbReference>
<dbReference type="Pfam" id="PF12833">
    <property type="entry name" value="HTH_18"/>
    <property type="match status" value="1"/>
</dbReference>
<dbReference type="InterPro" id="IPR029062">
    <property type="entry name" value="Class_I_gatase-like"/>
</dbReference>
<dbReference type="PROSITE" id="PS01124">
    <property type="entry name" value="HTH_ARAC_FAMILY_2"/>
    <property type="match status" value="1"/>
</dbReference>
<dbReference type="SMART" id="SM00342">
    <property type="entry name" value="HTH_ARAC"/>
    <property type="match status" value="1"/>
</dbReference>
<dbReference type="Gene3D" id="1.10.10.60">
    <property type="entry name" value="Homeodomain-like"/>
    <property type="match status" value="1"/>
</dbReference>
<proteinExistence type="predicted"/>
<keyword evidence="1" id="KW-0805">Transcription regulation</keyword>
<dbReference type="InterPro" id="IPR018062">
    <property type="entry name" value="HTH_AraC-typ_CS"/>
</dbReference>
<evidence type="ECO:0000313" key="6">
    <source>
        <dbReference type="Proteomes" id="UP000193207"/>
    </source>
</evidence>
<evidence type="ECO:0000313" key="5">
    <source>
        <dbReference type="EMBL" id="SLN57231.1"/>
    </source>
</evidence>
<dbReference type="PROSITE" id="PS00041">
    <property type="entry name" value="HTH_ARAC_FAMILY_1"/>
    <property type="match status" value="1"/>
</dbReference>
<dbReference type="SUPFAM" id="SSF46689">
    <property type="entry name" value="Homeodomain-like"/>
    <property type="match status" value="1"/>
</dbReference>
<dbReference type="AlphaFoldDB" id="A0A1X6ZPH5"/>
<organism evidence="5 6">
    <name type="scientific">Roseovarius halotolerans</name>
    <dbReference type="NCBI Taxonomy" id="505353"/>
    <lineage>
        <taxon>Bacteria</taxon>
        <taxon>Pseudomonadati</taxon>
        <taxon>Pseudomonadota</taxon>
        <taxon>Alphaproteobacteria</taxon>
        <taxon>Rhodobacterales</taxon>
        <taxon>Roseobacteraceae</taxon>
        <taxon>Roseovarius</taxon>
    </lineage>
</organism>
<evidence type="ECO:0000256" key="1">
    <source>
        <dbReference type="ARBA" id="ARBA00023015"/>
    </source>
</evidence>
<protein>
    <submittedName>
        <fullName evidence="5">HTH-type transcriptional regulator CdhR</fullName>
    </submittedName>
</protein>
<evidence type="ECO:0000256" key="3">
    <source>
        <dbReference type="ARBA" id="ARBA00023163"/>
    </source>
</evidence>
<dbReference type="Gene3D" id="3.40.50.880">
    <property type="match status" value="1"/>
</dbReference>
<accession>A0A1X6ZPH5</accession>
<evidence type="ECO:0000256" key="2">
    <source>
        <dbReference type="ARBA" id="ARBA00023125"/>
    </source>
</evidence>
<gene>
    <name evidence="5" type="primary">cdhR_6</name>
    <name evidence="5" type="ORF">ROH8110_03149</name>
</gene>
<reference evidence="5 6" key="1">
    <citation type="submission" date="2017-03" db="EMBL/GenBank/DDBJ databases">
        <authorList>
            <person name="Afonso C.L."/>
            <person name="Miller P.J."/>
            <person name="Scott M.A."/>
            <person name="Spackman E."/>
            <person name="Goraichik I."/>
            <person name="Dimitrov K.M."/>
            <person name="Suarez D.L."/>
            <person name="Swayne D.E."/>
        </authorList>
    </citation>
    <scope>NUCLEOTIDE SEQUENCE [LARGE SCALE GENOMIC DNA]</scope>
    <source>
        <strain evidence="5 6">CECT 8110</strain>
    </source>
</reference>
<dbReference type="PANTHER" id="PTHR43130">
    <property type="entry name" value="ARAC-FAMILY TRANSCRIPTIONAL REGULATOR"/>
    <property type="match status" value="1"/>
</dbReference>
<keyword evidence="6" id="KW-1185">Reference proteome</keyword>
<dbReference type="PANTHER" id="PTHR43130:SF3">
    <property type="entry name" value="HTH-TYPE TRANSCRIPTIONAL REGULATOR RV1931C"/>
    <property type="match status" value="1"/>
</dbReference>
<dbReference type="GO" id="GO:0043565">
    <property type="term" value="F:sequence-specific DNA binding"/>
    <property type="evidence" value="ECO:0007669"/>
    <property type="project" value="InterPro"/>
</dbReference>
<evidence type="ECO:0000259" key="4">
    <source>
        <dbReference type="PROSITE" id="PS01124"/>
    </source>
</evidence>
<dbReference type="CDD" id="cd03136">
    <property type="entry name" value="GATase1_AraC_ArgR_like"/>
    <property type="match status" value="1"/>
</dbReference>
<dbReference type="GO" id="GO:0003700">
    <property type="term" value="F:DNA-binding transcription factor activity"/>
    <property type="evidence" value="ECO:0007669"/>
    <property type="project" value="InterPro"/>
</dbReference>
<keyword evidence="2" id="KW-0238">DNA-binding</keyword>
<dbReference type="InterPro" id="IPR052158">
    <property type="entry name" value="INH-QAR"/>
</dbReference>
<sequence length="324" mass="35499">MQYQTIIMPEWTKTTDAPVRITFLLFDEFSNLCLANCLEPLRAANTITRARAFDWQIVTPSGAPVLSSSGMQVMPHAALPDMQGNADYLFVLASYYHEAHDSGATRRALRVAARKAGAVVALDAGPWLLAAAGLLAGRRATVHWDLLDAFTERFLDVEAERARVLRDGPWWTCAGAMSALDLTLGLIADHLGLAARLDVESLFIHGDPPVAMPRERQAVSDPLVHRALSLMRQNTERPLPQSVLARRLSCQARTLDRRFRATLGAPPGAVYRHLRLAAARRMLETTSLGIAEIALRSGYDSPAALTRAVRRLYGATPSQLRASA</sequence>
<dbReference type="InterPro" id="IPR002818">
    <property type="entry name" value="DJ-1/PfpI"/>
</dbReference>
<dbReference type="Pfam" id="PF01965">
    <property type="entry name" value="DJ-1_PfpI"/>
    <property type="match status" value="1"/>
</dbReference>
<dbReference type="EMBL" id="FWFU01000004">
    <property type="protein sequence ID" value="SLN57231.1"/>
    <property type="molecule type" value="Genomic_DNA"/>
</dbReference>